<evidence type="ECO:0000313" key="1">
    <source>
        <dbReference type="EMBL" id="AZS14761.1"/>
    </source>
</evidence>
<dbReference type="KEGG" id="plut:EI981_10000"/>
<dbReference type="RefSeq" id="WP_126997717.1">
    <property type="nucleotide sequence ID" value="NZ_CP034346.1"/>
</dbReference>
<gene>
    <name evidence="1" type="ORF">EI981_10000</name>
</gene>
<sequence>MAHRPPQLDNTPNIPDILERAEDLNLMLHHLESTSDSTEMPEYNYFDRSGLIQCSVSSGMLNAATKLAGDSDPVLRCVLICSLYEEGYTELAEQHLLEIVHKLFPPRTPYQEAARIYGEILYDQARYEEASAIFAALAEACPSMASVRYASAACRLQEKVLRLRRRMELYHPDQDERLKIEKYIHGFLDMLAFIEQTHWHSTWNDKQKSNLPEQISANIKQNRP</sequence>
<name>A0A3Q9IAF4_9BACL</name>
<dbReference type="AlphaFoldDB" id="A0A3Q9IAF4"/>
<organism evidence="1 2">
    <name type="scientific">Paenibacillus lutimineralis</name>
    <dbReference type="NCBI Taxonomy" id="2707005"/>
    <lineage>
        <taxon>Bacteria</taxon>
        <taxon>Bacillati</taxon>
        <taxon>Bacillota</taxon>
        <taxon>Bacilli</taxon>
        <taxon>Bacillales</taxon>
        <taxon>Paenibacillaceae</taxon>
        <taxon>Paenibacillus</taxon>
    </lineage>
</organism>
<keyword evidence="2" id="KW-1185">Reference proteome</keyword>
<evidence type="ECO:0000313" key="2">
    <source>
        <dbReference type="Proteomes" id="UP000270678"/>
    </source>
</evidence>
<accession>A0A3Q9IAF4</accession>
<reference evidence="2" key="1">
    <citation type="submission" date="2018-12" db="EMBL/GenBank/DDBJ databases">
        <title>Complete genome sequence of Paenibacillus sp. MBLB1234.</title>
        <authorList>
            <person name="Nam Y.-D."/>
            <person name="Kang J."/>
            <person name="Chung W.-H."/>
            <person name="Park Y.S."/>
        </authorList>
    </citation>
    <scope>NUCLEOTIDE SEQUENCE [LARGE SCALE GENOMIC DNA]</scope>
    <source>
        <strain evidence="2">MBLB1234</strain>
    </source>
</reference>
<proteinExistence type="predicted"/>
<dbReference type="Proteomes" id="UP000270678">
    <property type="component" value="Chromosome"/>
</dbReference>
<dbReference type="OrthoDB" id="2652551at2"/>
<protein>
    <submittedName>
        <fullName evidence="1">Tetratricopeptide repeat protein</fullName>
    </submittedName>
</protein>
<dbReference type="EMBL" id="CP034346">
    <property type="protein sequence ID" value="AZS14761.1"/>
    <property type="molecule type" value="Genomic_DNA"/>
</dbReference>